<dbReference type="PANTHER" id="PTHR32332">
    <property type="entry name" value="2-NITROPROPANE DIOXYGENASE"/>
    <property type="match status" value="1"/>
</dbReference>
<name>A0ABV9Y051_9PSEU</name>
<dbReference type="Pfam" id="PF21607">
    <property type="entry name" value="FabD_helical_ins"/>
    <property type="match status" value="1"/>
</dbReference>
<dbReference type="SUPFAM" id="SSF51412">
    <property type="entry name" value="Inosine monophosphate dehydrogenase (IMPDH)"/>
    <property type="match status" value="1"/>
</dbReference>
<organism evidence="2 3">
    <name type="scientific">Saccharothrix xinjiangensis</name>
    <dbReference type="NCBI Taxonomy" id="204798"/>
    <lineage>
        <taxon>Bacteria</taxon>
        <taxon>Bacillati</taxon>
        <taxon>Actinomycetota</taxon>
        <taxon>Actinomycetes</taxon>
        <taxon>Pseudonocardiales</taxon>
        <taxon>Pseudonocardiaceae</taxon>
        <taxon>Saccharothrix</taxon>
    </lineage>
</organism>
<proteinExistence type="predicted"/>
<dbReference type="Proteomes" id="UP001595833">
    <property type="component" value="Unassembled WGS sequence"/>
</dbReference>
<gene>
    <name evidence="2" type="ORF">ACFPFM_19525</name>
</gene>
<dbReference type="EMBL" id="JBHSJB010000017">
    <property type="protein sequence ID" value="MFC5055935.1"/>
    <property type="molecule type" value="Genomic_DNA"/>
</dbReference>
<comment type="caution">
    <text evidence="2">The sequence shown here is derived from an EMBL/GenBank/DDBJ whole genome shotgun (WGS) entry which is preliminary data.</text>
</comment>
<dbReference type="InterPro" id="IPR014179">
    <property type="entry name" value="PfaD-like_TIM-barrel"/>
</dbReference>
<keyword evidence="3" id="KW-1185">Reference proteome</keyword>
<evidence type="ECO:0000313" key="2">
    <source>
        <dbReference type="EMBL" id="MFC5055935.1"/>
    </source>
</evidence>
<dbReference type="PANTHER" id="PTHR32332:SF20">
    <property type="entry name" value="2-NITROPROPANE DIOXYGENASE-LIKE PROTEIN"/>
    <property type="match status" value="1"/>
</dbReference>
<dbReference type="Pfam" id="PF03060">
    <property type="entry name" value="NMO"/>
    <property type="match status" value="1"/>
</dbReference>
<evidence type="ECO:0000313" key="3">
    <source>
        <dbReference type="Proteomes" id="UP001595833"/>
    </source>
</evidence>
<dbReference type="InterPro" id="IPR013785">
    <property type="entry name" value="Aldolase_TIM"/>
</dbReference>
<dbReference type="Gene3D" id="3.20.20.70">
    <property type="entry name" value="Aldolase class I"/>
    <property type="match status" value="1"/>
</dbReference>
<protein>
    <submittedName>
        <fullName evidence="2">PfaD family polyunsaturated fatty acid/polyketide biosynthesis protein</fullName>
    </submittedName>
</protein>
<evidence type="ECO:0000259" key="1">
    <source>
        <dbReference type="Pfam" id="PF21607"/>
    </source>
</evidence>
<feature type="domain" description="[Acyl-carrier-protein] S-malonyltransferase-like inserted helical" evidence="1">
    <location>
        <begin position="374"/>
        <end position="453"/>
    </location>
</feature>
<dbReference type="NCBIfam" id="TIGR02814">
    <property type="entry name" value="pfaD_fam"/>
    <property type="match status" value="1"/>
</dbReference>
<dbReference type="RefSeq" id="WP_380646948.1">
    <property type="nucleotide sequence ID" value="NZ_BAAAKE010000018.1"/>
</dbReference>
<dbReference type="InterPro" id="IPR049489">
    <property type="entry name" value="FabD-like_helical_ins"/>
</dbReference>
<sequence length="519" mass="55267">MSAVTAPLPATDPDDLARLSHSPRNGLLLLENEGRLGAIGTGRIDVDFLARHGWQVTGALPALFPQQLGDPSFRVDFGLDHAYLAGEMANGISSSRMVVAMARAGMLCCYGAGGVSPDRVVRAVADISAALPGRRNWGVNLIHSPGEPAVERAAAELLVRTDVPVVSASAYLDLTPAVVLCAAAGTTTDATGVVARPRRLIAKVSRPEVARLFLRPAPAAILRGLVEEGALSRAEADLAARVPLADAVTVEADSGGHTDNRPLTAILPAVLELRDELAPSVHVGAAGGLGTPTAVAAAFAMGAAYVVTGSVNQLTVESGLSEAAKALLFRADVADTVMTPAADMFEMGVRLQVLRTGTMFASRAQRLYDLYCDHDSLESIPTDVLARLERDVFRLPVDEVWRQTRAFWAQRDPDQLDRAVADPRHRMALVFRWYLGRSSGWAVIGDPDRVADYQIWCGPALGAFNRWVKGSFLAEPGSCTVTQIGCNLMEGATVTTRAHQLRVTGRRVAPVRFVPRPLA</sequence>
<accession>A0ABV9Y051</accession>
<reference evidence="3" key="1">
    <citation type="journal article" date="2019" name="Int. J. Syst. Evol. Microbiol.">
        <title>The Global Catalogue of Microorganisms (GCM) 10K type strain sequencing project: providing services to taxonomists for standard genome sequencing and annotation.</title>
        <authorList>
            <consortium name="The Broad Institute Genomics Platform"/>
            <consortium name="The Broad Institute Genome Sequencing Center for Infectious Disease"/>
            <person name="Wu L."/>
            <person name="Ma J."/>
        </authorList>
    </citation>
    <scope>NUCLEOTIDE SEQUENCE [LARGE SCALE GENOMIC DNA]</scope>
    <source>
        <strain evidence="3">KCTC 12848</strain>
    </source>
</reference>